<gene>
    <name evidence="1" type="ORF">EI291_16405</name>
</gene>
<protein>
    <submittedName>
        <fullName evidence="1">Uncharacterized protein</fullName>
    </submittedName>
</protein>
<reference evidence="1 2" key="1">
    <citation type="submission" date="2018-12" db="EMBL/GenBank/DDBJ databases">
        <authorList>
            <person name="Feng G."/>
            <person name="Zhu H."/>
        </authorList>
    </citation>
    <scope>NUCLEOTIDE SEQUENCE [LARGE SCALE GENOMIC DNA]</scope>
    <source>
        <strain evidence="1 2">KCTC 12533</strain>
    </source>
</reference>
<dbReference type="OrthoDB" id="1050403at2"/>
<dbReference type="RefSeq" id="WP_125422392.1">
    <property type="nucleotide sequence ID" value="NZ_RWIT01000010.1"/>
</dbReference>
<dbReference type="Proteomes" id="UP000273500">
    <property type="component" value="Unassembled WGS sequence"/>
</dbReference>
<dbReference type="EMBL" id="RWIT01000010">
    <property type="protein sequence ID" value="RSK47174.1"/>
    <property type="molecule type" value="Genomic_DNA"/>
</dbReference>
<evidence type="ECO:0000313" key="1">
    <source>
        <dbReference type="EMBL" id="RSK47174.1"/>
    </source>
</evidence>
<organism evidence="1 2">
    <name type="scientific">Hymenobacter rigui</name>
    <dbReference type="NCBI Taxonomy" id="334424"/>
    <lineage>
        <taxon>Bacteria</taxon>
        <taxon>Pseudomonadati</taxon>
        <taxon>Bacteroidota</taxon>
        <taxon>Cytophagia</taxon>
        <taxon>Cytophagales</taxon>
        <taxon>Hymenobacteraceae</taxon>
        <taxon>Hymenobacter</taxon>
    </lineage>
</organism>
<name>A0A3R9P9K7_9BACT</name>
<keyword evidence="2" id="KW-1185">Reference proteome</keyword>
<proteinExistence type="predicted"/>
<evidence type="ECO:0000313" key="2">
    <source>
        <dbReference type="Proteomes" id="UP000273500"/>
    </source>
</evidence>
<comment type="caution">
    <text evidence="1">The sequence shown here is derived from an EMBL/GenBank/DDBJ whole genome shotgun (WGS) entry which is preliminary data.</text>
</comment>
<accession>A0A3R9P9K7</accession>
<dbReference type="AlphaFoldDB" id="A0A3R9P9K7"/>
<sequence>MKSHFLKSTYVIIVNILIVCSSFVICENDLDDRTKFIKKSIEIFYKKDIKKFKNYNVFSVSEGIFKESISVVRIGRHNTENPLLYKGSFSDMPANIYPTRVVVLNNNLFFWYDEHEPMNASTMEILKKYGVIKYKNIHYEINKLSIDDSQKAAHYYYCRTNMKNKKKFITNKGIGTYDPNIKCE</sequence>